<dbReference type="Gramene" id="Kaladp0043s0022.1.v1.1">
    <property type="protein sequence ID" value="Kaladp0043s0022.1.v1.1"/>
    <property type="gene ID" value="Kaladp0043s0022.v1.1"/>
</dbReference>
<dbReference type="AlphaFoldDB" id="A0A7N0TR01"/>
<reference evidence="1" key="1">
    <citation type="submission" date="2021-01" db="UniProtKB">
        <authorList>
            <consortium name="EnsemblPlants"/>
        </authorList>
    </citation>
    <scope>IDENTIFICATION</scope>
</reference>
<protein>
    <submittedName>
        <fullName evidence="1">Uncharacterized protein</fullName>
    </submittedName>
</protein>
<accession>A0A7N0TR01</accession>
<sequence>MAKEVYEADLVAMANEAEPTEEKAIGWRRRRHSLGWRRQTSKGGRPSVWSVPSQMRVYYCGDNITFFN</sequence>
<dbReference type="Proteomes" id="UP000594263">
    <property type="component" value="Unplaced"/>
</dbReference>
<dbReference type="EnsemblPlants" id="Kaladp0043s0022.1.v1.1">
    <property type="protein sequence ID" value="Kaladp0043s0022.1.v1.1"/>
    <property type="gene ID" value="Kaladp0043s0022.v1.1"/>
</dbReference>
<keyword evidence="2" id="KW-1185">Reference proteome</keyword>
<evidence type="ECO:0000313" key="1">
    <source>
        <dbReference type="EnsemblPlants" id="Kaladp0043s0022.1.v1.1"/>
    </source>
</evidence>
<name>A0A7N0TR01_KALFE</name>
<proteinExistence type="predicted"/>
<organism evidence="1 2">
    <name type="scientific">Kalanchoe fedtschenkoi</name>
    <name type="common">Lavender scallops</name>
    <name type="synonym">South American air plant</name>
    <dbReference type="NCBI Taxonomy" id="63787"/>
    <lineage>
        <taxon>Eukaryota</taxon>
        <taxon>Viridiplantae</taxon>
        <taxon>Streptophyta</taxon>
        <taxon>Embryophyta</taxon>
        <taxon>Tracheophyta</taxon>
        <taxon>Spermatophyta</taxon>
        <taxon>Magnoliopsida</taxon>
        <taxon>eudicotyledons</taxon>
        <taxon>Gunneridae</taxon>
        <taxon>Pentapetalae</taxon>
        <taxon>Saxifragales</taxon>
        <taxon>Crassulaceae</taxon>
        <taxon>Kalanchoe</taxon>
    </lineage>
</organism>
<evidence type="ECO:0000313" key="2">
    <source>
        <dbReference type="Proteomes" id="UP000594263"/>
    </source>
</evidence>